<evidence type="ECO:0000256" key="12">
    <source>
        <dbReference type="SAM" id="MobiDB-lite"/>
    </source>
</evidence>
<dbReference type="EMBL" id="HBGU01051081">
    <property type="protein sequence ID" value="CAD9494660.1"/>
    <property type="molecule type" value="Transcribed_RNA"/>
</dbReference>
<evidence type="ECO:0000256" key="11">
    <source>
        <dbReference type="RuleBase" id="RU000304"/>
    </source>
</evidence>
<keyword evidence="4 10" id="KW-0067">ATP-binding</keyword>
<keyword evidence="1" id="KW-0808">Transferase</keyword>
<dbReference type="CDD" id="cd06623">
    <property type="entry name" value="PKc_MAPKK_plant_like"/>
    <property type="match status" value="1"/>
</dbReference>
<keyword evidence="11" id="KW-0723">Serine/threonine-protein kinase</keyword>
<dbReference type="GO" id="GO:0004674">
    <property type="term" value="F:protein serine/threonine kinase activity"/>
    <property type="evidence" value="ECO:0007669"/>
    <property type="project" value="UniProtKB-KW"/>
</dbReference>
<evidence type="ECO:0000256" key="4">
    <source>
        <dbReference type="ARBA" id="ARBA00022840"/>
    </source>
</evidence>
<dbReference type="PANTHER" id="PTHR48013">
    <property type="entry name" value="DUAL SPECIFICITY MITOGEN-ACTIVATED PROTEIN KINASE KINASE 5-RELATED"/>
    <property type="match status" value="1"/>
</dbReference>
<keyword evidence="2 10" id="KW-0547">Nucleotide-binding</keyword>
<dbReference type="SMART" id="SM00220">
    <property type="entry name" value="S_TKc"/>
    <property type="match status" value="1"/>
</dbReference>
<organism evidence="14">
    <name type="scientific">Haptolina brevifila</name>
    <dbReference type="NCBI Taxonomy" id="156173"/>
    <lineage>
        <taxon>Eukaryota</taxon>
        <taxon>Haptista</taxon>
        <taxon>Haptophyta</taxon>
        <taxon>Prymnesiophyceae</taxon>
        <taxon>Prymnesiales</taxon>
        <taxon>Prymnesiaceae</taxon>
        <taxon>Haptolina</taxon>
    </lineage>
</organism>
<dbReference type="InterPro" id="IPR000719">
    <property type="entry name" value="Prot_kinase_dom"/>
</dbReference>
<feature type="domain" description="Protein kinase" evidence="13">
    <location>
        <begin position="88"/>
        <end position="380"/>
    </location>
</feature>
<evidence type="ECO:0000256" key="9">
    <source>
        <dbReference type="ARBA" id="ARBA00051693"/>
    </source>
</evidence>
<dbReference type="SUPFAM" id="SSF56112">
    <property type="entry name" value="Protein kinase-like (PK-like)"/>
    <property type="match status" value="1"/>
</dbReference>
<evidence type="ECO:0000256" key="10">
    <source>
        <dbReference type="PROSITE-ProRule" id="PRU10141"/>
    </source>
</evidence>
<comment type="catalytic activity">
    <reaction evidence="9">
        <text>L-tyrosyl-[protein] + ATP = O-phospho-L-tyrosyl-[protein] + ADP + H(+)</text>
        <dbReference type="Rhea" id="RHEA:10596"/>
        <dbReference type="Rhea" id="RHEA-COMP:10136"/>
        <dbReference type="Rhea" id="RHEA-COMP:20101"/>
        <dbReference type="ChEBI" id="CHEBI:15378"/>
        <dbReference type="ChEBI" id="CHEBI:30616"/>
        <dbReference type="ChEBI" id="CHEBI:46858"/>
        <dbReference type="ChEBI" id="CHEBI:61978"/>
        <dbReference type="ChEBI" id="CHEBI:456216"/>
        <dbReference type="EC" id="2.7.12.2"/>
    </reaction>
</comment>
<dbReference type="GO" id="GO:0005524">
    <property type="term" value="F:ATP binding"/>
    <property type="evidence" value="ECO:0007669"/>
    <property type="project" value="UniProtKB-UniRule"/>
</dbReference>
<comment type="similarity">
    <text evidence="5">Belongs to the protein kinase superfamily. STE Ser/Thr protein kinase family. MAP kinase kinase subfamily.</text>
</comment>
<gene>
    <name evidence="14" type="ORF">CBRE1094_LOCUS27840</name>
</gene>
<comment type="catalytic activity">
    <reaction evidence="7">
        <text>L-seryl-[protein] + ATP = O-phospho-L-seryl-[protein] + ADP + H(+)</text>
        <dbReference type="Rhea" id="RHEA:17989"/>
        <dbReference type="Rhea" id="RHEA-COMP:9863"/>
        <dbReference type="Rhea" id="RHEA-COMP:11604"/>
        <dbReference type="ChEBI" id="CHEBI:15378"/>
        <dbReference type="ChEBI" id="CHEBI:29999"/>
        <dbReference type="ChEBI" id="CHEBI:30616"/>
        <dbReference type="ChEBI" id="CHEBI:83421"/>
        <dbReference type="ChEBI" id="CHEBI:456216"/>
        <dbReference type="EC" id="2.7.12.2"/>
    </reaction>
</comment>
<dbReference type="PROSITE" id="PS50011">
    <property type="entry name" value="PROTEIN_KINASE_DOM"/>
    <property type="match status" value="1"/>
</dbReference>
<accession>A0A7S2HM93</accession>
<dbReference type="EC" id="2.7.12.2" evidence="6"/>
<evidence type="ECO:0000256" key="8">
    <source>
        <dbReference type="ARBA" id="ARBA00049299"/>
    </source>
</evidence>
<evidence type="ECO:0000256" key="2">
    <source>
        <dbReference type="ARBA" id="ARBA00022741"/>
    </source>
</evidence>
<evidence type="ECO:0000259" key="13">
    <source>
        <dbReference type="PROSITE" id="PS50011"/>
    </source>
</evidence>
<dbReference type="PROSITE" id="PS00107">
    <property type="entry name" value="PROTEIN_KINASE_ATP"/>
    <property type="match status" value="1"/>
</dbReference>
<evidence type="ECO:0000256" key="5">
    <source>
        <dbReference type="ARBA" id="ARBA00038035"/>
    </source>
</evidence>
<dbReference type="PROSITE" id="PS00108">
    <property type="entry name" value="PROTEIN_KINASE_ST"/>
    <property type="match status" value="1"/>
</dbReference>
<feature type="binding site" evidence="10">
    <location>
        <position position="117"/>
    </location>
    <ligand>
        <name>ATP</name>
        <dbReference type="ChEBI" id="CHEBI:30616"/>
    </ligand>
</feature>
<dbReference type="InterPro" id="IPR008271">
    <property type="entry name" value="Ser/Thr_kinase_AS"/>
</dbReference>
<feature type="compositionally biased region" description="Low complexity" evidence="12">
    <location>
        <begin position="308"/>
        <end position="320"/>
    </location>
</feature>
<evidence type="ECO:0000313" key="14">
    <source>
        <dbReference type="EMBL" id="CAD9494660.1"/>
    </source>
</evidence>
<sequence>MAAPPRYKQKGKKVNLSIPTPAAVTESGVPVVSEGGSFGTDSISIGLQGLKVHELAACAAASSSVPMRPSGNPSGGDSDGDRLSLDEFLVVRDLGEGTSGVVKLVRHKPTGRKYAMKSITLGCSDQERKQILVEIRTLHKSDVPGIIAFTNAFYADNAVHIFLEYMDCGSLATVLRRHGRLPEPLLARVTSDVLGGLDHLHRMLKVVHRDIKPSNVLLNSSGEVKLADFGMSGQLASTFSRLASWVGTAAYMSPERISGKDYSFESDIWALGVSLWECSVGRYPYGTTDEEAEATNESKAAKGERPPLLKGGSGSSLLPGDEQKSGMTFWDLLYSIVECSPPPLPRDAFSDDFCELVHDCMRTEGTERPSAAKLLEHRWLSDVQHVGSIAPEWLIPDEGDD</sequence>
<keyword evidence="3" id="KW-0418">Kinase</keyword>
<protein>
    <recommendedName>
        <fullName evidence="6">mitogen-activated protein kinase kinase</fullName>
        <ecNumber evidence="6">2.7.12.2</ecNumber>
    </recommendedName>
</protein>
<evidence type="ECO:0000256" key="6">
    <source>
        <dbReference type="ARBA" id="ARBA00038999"/>
    </source>
</evidence>
<dbReference type="InterPro" id="IPR011009">
    <property type="entry name" value="Kinase-like_dom_sf"/>
</dbReference>
<dbReference type="GO" id="GO:0004708">
    <property type="term" value="F:MAP kinase kinase activity"/>
    <property type="evidence" value="ECO:0007669"/>
    <property type="project" value="UniProtKB-EC"/>
</dbReference>
<reference evidence="14" key="1">
    <citation type="submission" date="2021-01" db="EMBL/GenBank/DDBJ databases">
        <authorList>
            <person name="Corre E."/>
            <person name="Pelletier E."/>
            <person name="Niang G."/>
            <person name="Scheremetjew M."/>
            <person name="Finn R."/>
            <person name="Kale V."/>
            <person name="Holt S."/>
            <person name="Cochrane G."/>
            <person name="Meng A."/>
            <person name="Brown T."/>
            <person name="Cohen L."/>
        </authorList>
    </citation>
    <scope>NUCLEOTIDE SEQUENCE</scope>
    <source>
        <strain evidence="14">UTEX LB 985</strain>
    </source>
</reference>
<dbReference type="PANTHER" id="PTHR48013:SF9">
    <property type="entry name" value="DUAL SPECIFICITY MITOGEN-ACTIVATED PROTEIN KINASE KINASE 5"/>
    <property type="match status" value="1"/>
</dbReference>
<name>A0A7S2HM93_9EUKA</name>
<proteinExistence type="inferred from homology"/>
<evidence type="ECO:0000256" key="7">
    <source>
        <dbReference type="ARBA" id="ARBA00049014"/>
    </source>
</evidence>
<dbReference type="Gene3D" id="3.30.200.20">
    <property type="entry name" value="Phosphorylase Kinase, domain 1"/>
    <property type="match status" value="1"/>
</dbReference>
<feature type="region of interest" description="Disordered" evidence="12">
    <location>
        <begin position="289"/>
        <end position="321"/>
    </location>
</feature>
<dbReference type="AlphaFoldDB" id="A0A7S2HM93"/>
<evidence type="ECO:0000256" key="1">
    <source>
        <dbReference type="ARBA" id="ARBA00022679"/>
    </source>
</evidence>
<evidence type="ECO:0000256" key="3">
    <source>
        <dbReference type="ARBA" id="ARBA00022777"/>
    </source>
</evidence>
<dbReference type="Pfam" id="PF00069">
    <property type="entry name" value="Pkinase"/>
    <property type="match status" value="1"/>
</dbReference>
<comment type="catalytic activity">
    <reaction evidence="8">
        <text>L-threonyl-[protein] + ATP = O-phospho-L-threonyl-[protein] + ADP + H(+)</text>
        <dbReference type="Rhea" id="RHEA:46608"/>
        <dbReference type="Rhea" id="RHEA-COMP:11060"/>
        <dbReference type="Rhea" id="RHEA-COMP:11605"/>
        <dbReference type="ChEBI" id="CHEBI:15378"/>
        <dbReference type="ChEBI" id="CHEBI:30013"/>
        <dbReference type="ChEBI" id="CHEBI:30616"/>
        <dbReference type="ChEBI" id="CHEBI:61977"/>
        <dbReference type="ChEBI" id="CHEBI:456216"/>
        <dbReference type="EC" id="2.7.12.2"/>
    </reaction>
</comment>
<dbReference type="InterPro" id="IPR017441">
    <property type="entry name" value="Protein_kinase_ATP_BS"/>
</dbReference>
<dbReference type="Gene3D" id="1.10.510.10">
    <property type="entry name" value="Transferase(Phosphotransferase) domain 1"/>
    <property type="match status" value="1"/>
</dbReference>